<name>A0A182Q9I2_9DIPT</name>
<feature type="region of interest" description="Disordered" evidence="2">
    <location>
        <begin position="79"/>
        <end position="99"/>
    </location>
</feature>
<dbReference type="EMBL" id="AXCN02000772">
    <property type="status" value="NOT_ANNOTATED_CDS"/>
    <property type="molecule type" value="Genomic_DNA"/>
</dbReference>
<reference evidence="4" key="1">
    <citation type="submission" date="2014-01" db="EMBL/GenBank/DDBJ databases">
        <title>The Genome Sequence of Anopheles farauti FAR1 (V2).</title>
        <authorList>
            <consortium name="The Broad Institute Genomics Platform"/>
            <person name="Neafsey D.E."/>
            <person name="Besansky N."/>
            <person name="Howell P."/>
            <person name="Walton C."/>
            <person name="Young S.K."/>
            <person name="Zeng Q."/>
            <person name="Gargeya S."/>
            <person name="Fitzgerald M."/>
            <person name="Haas B."/>
            <person name="Abouelleil A."/>
            <person name="Allen A.W."/>
            <person name="Alvarado L."/>
            <person name="Arachchi H.M."/>
            <person name="Berlin A.M."/>
            <person name="Chapman S.B."/>
            <person name="Gainer-Dewar J."/>
            <person name="Goldberg J."/>
            <person name="Griggs A."/>
            <person name="Gujja S."/>
            <person name="Hansen M."/>
            <person name="Howarth C."/>
            <person name="Imamovic A."/>
            <person name="Ireland A."/>
            <person name="Larimer J."/>
            <person name="McCowan C."/>
            <person name="Murphy C."/>
            <person name="Pearson M."/>
            <person name="Poon T.W."/>
            <person name="Priest M."/>
            <person name="Roberts A."/>
            <person name="Saif S."/>
            <person name="Shea T."/>
            <person name="Sisk P."/>
            <person name="Sykes S."/>
            <person name="Wortman J."/>
            <person name="Nusbaum C."/>
            <person name="Birren B."/>
        </authorList>
    </citation>
    <scope>NUCLEOTIDE SEQUENCE [LARGE SCALE GENOMIC DNA]</scope>
    <source>
        <strain evidence="4">FAR1</strain>
    </source>
</reference>
<evidence type="ECO:0000313" key="3">
    <source>
        <dbReference type="EnsemblMetazoa" id="AFAF005727-PA"/>
    </source>
</evidence>
<dbReference type="STRING" id="69004.A0A182Q9I2"/>
<proteinExistence type="inferred from homology"/>
<comment type="similarity">
    <text evidence="1">Belongs to the CDC123 family.</text>
</comment>
<organism evidence="3 4">
    <name type="scientific">Anopheles farauti</name>
    <dbReference type="NCBI Taxonomy" id="69004"/>
    <lineage>
        <taxon>Eukaryota</taxon>
        <taxon>Metazoa</taxon>
        <taxon>Ecdysozoa</taxon>
        <taxon>Arthropoda</taxon>
        <taxon>Hexapoda</taxon>
        <taxon>Insecta</taxon>
        <taxon>Pterygota</taxon>
        <taxon>Neoptera</taxon>
        <taxon>Endopterygota</taxon>
        <taxon>Diptera</taxon>
        <taxon>Nematocera</taxon>
        <taxon>Culicoidea</taxon>
        <taxon>Culicidae</taxon>
        <taxon>Anophelinae</taxon>
        <taxon>Anopheles</taxon>
    </lineage>
</organism>
<evidence type="ECO:0000256" key="1">
    <source>
        <dbReference type="ARBA" id="ARBA00011047"/>
    </source>
</evidence>
<dbReference type="InterPro" id="IPR009772">
    <property type="entry name" value="CDC123"/>
</dbReference>
<dbReference type="PANTHER" id="PTHR15323:SF6">
    <property type="entry name" value="CELL DIVISION CYCLE PROTEIN 123 HOMOLOG"/>
    <property type="match status" value="1"/>
</dbReference>
<reference evidence="3" key="2">
    <citation type="submission" date="2020-05" db="UniProtKB">
        <authorList>
            <consortium name="EnsemblMetazoa"/>
        </authorList>
    </citation>
    <scope>IDENTIFICATION</scope>
    <source>
        <strain evidence="3">FAR1</strain>
    </source>
</reference>
<keyword evidence="4" id="KW-1185">Reference proteome</keyword>
<dbReference type="EnsemblMetazoa" id="AFAF005727-RA">
    <property type="protein sequence ID" value="AFAF005727-PA"/>
    <property type="gene ID" value="AFAF005727"/>
</dbReference>
<dbReference type="VEuPathDB" id="VectorBase:AFAF005727"/>
<dbReference type="Proteomes" id="UP000075886">
    <property type="component" value="Unassembled WGS sequence"/>
</dbReference>
<sequence>MLVRNIELERQACMHINWYELFRKNTFRSCIIPVPIDVLDYLRKDMLILPKECCGFTGIRTAEGFQTTHYDAFSDHFGHSSDSDSDGGSEPEEREEQPEFPYFSEQLTDAIESLGGNAFLKSDWHCPKDAQWITLGQSLCVRDISDVYQLLKASSICKEDFCERTNILHESGYHVVLKKWHDIHPGSEFRCFVRNRSLLAISPRHWPSYHEHIARERSDIVNDIVSLFKEKIKDTFPLKDYVFDVYRPAKDNVIIMDFSLYGKGHSDSLAFDYDQLDDEALVATIDEEDAPEFRYLPNDCGIQPIKRNVYGFPQDFRNFFQGAAPSEGGNTSGGAESNDLVNRLIEQCNLQQSRDNETEEET</sequence>
<dbReference type="GO" id="GO:0005737">
    <property type="term" value="C:cytoplasm"/>
    <property type="evidence" value="ECO:0007669"/>
    <property type="project" value="TreeGrafter"/>
</dbReference>
<evidence type="ECO:0000256" key="2">
    <source>
        <dbReference type="SAM" id="MobiDB-lite"/>
    </source>
</evidence>
<accession>A0A182Q9I2</accession>
<dbReference type="AlphaFoldDB" id="A0A182Q9I2"/>
<feature type="compositionally biased region" description="Acidic residues" evidence="2">
    <location>
        <begin position="83"/>
        <end position="98"/>
    </location>
</feature>
<protein>
    <submittedName>
        <fullName evidence="3">Uncharacterized protein</fullName>
    </submittedName>
</protein>
<evidence type="ECO:0000313" key="4">
    <source>
        <dbReference type="Proteomes" id="UP000075886"/>
    </source>
</evidence>
<dbReference type="Pfam" id="PF07065">
    <property type="entry name" value="D123"/>
    <property type="match status" value="1"/>
</dbReference>
<dbReference type="PANTHER" id="PTHR15323">
    <property type="entry name" value="D123 PROTEIN"/>
    <property type="match status" value="1"/>
</dbReference>